<dbReference type="EMBL" id="LPJX01000077">
    <property type="protein sequence ID" value="KWF56065.1"/>
    <property type="molecule type" value="Genomic_DNA"/>
</dbReference>
<comment type="similarity">
    <text evidence="1">Belongs to the LysR transcriptional regulatory family.</text>
</comment>
<evidence type="ECO:0000256" key="5">
    <source>
        <dbReference type="ARBA" id="ARBA00023163"/>
    </source>
</evidence>
<dbReference type="FunFam" id="1.10.10.10:FF:000001">
    <property type="entry name" value="LysR family transcriptional regulator"/>
    <property type="match status" value="1"/>
</dbReference>
<keyword evidence="4" id="KW-0010">Activator</keyword>
<dbReference type="SUPFAM" id="SSF46785">
    <property type="entry name" value="Winged helix' DNA-binding domain"/>
    <property type="match status" value="1"/>
</dbReference>
<comment type="caution">
    <text evidence="7">The sequence shown here is derived from an EMBL/GenBank/DDBJ whole genome shotgun (WGS) entry which is preliminary data.</text>
</comment>
<dbReference type="SUPFAM" id="SSF53850">
    <property type="entry name" value="Periplasmic binding protein-like II"/>
    <property type="match status" value="1"/>
</dbReference>
<accession>A0A132EQ79</accession>
<dbReference type="InterPro" id="IPR005119">
    <property type="entry name" value="LysR_subst-bd"/>
</dbReference>
<organism evidence="7 8">
    <name type="scientific">Burkholderia pseudomultivorans</name>
    <dbReference type="NCBI Taxonomy" id="1207504"/>
    <lineage>
        <taxon>Bacteria</taxon>
        <taxon>Pseudomonadati</taxon>
        <taxon>Pseudomonadota</taxon>
        <taxon>Betaproteobacteria</taxon>
        <taxon>Burkholderiales</taxon>
        <taxon>Burkholderiaceae</taxon>
        <taxon>Burkholderia</taxon>
        <taxon>Burkholderia cepacia complex</taxon>
    </lineage>
</organism>
<dbReference type="AlphaFoldDB" id="A0A132EQ79"/>
<dbReference type="PANTHER" id="PTHR30293">
    <property type="entry name" value="TRANSCRIPTIONAL REGULATORY PROTEIN NAC-RELATED"/>
    <property type="match status" value="1"/>
</dbReference>
<dbReference type="Pfam" id="PF03466">
    <property type="entry name" value="LysR_substrate"/>
    <property type="match status" value="1"/>
</dbReference>
<evidence type="ECO:0000259" key="6">
    <source>
        <dbReference type="PROSITE" id="PS50931"/>
    </source>
</evidence>
<sequence length="317" mass="33852">MELRQLRYFLSVVEHGSMGKAALELGLVTSALSQQISRLEGELSTRLLQRTSAGVVPTDAGLAFWRQAQLALRHIDAAALAARSARLSGHVSVGMAPSTASVLGVAFMQAMRTRYPDVRLHLVESLSGYLASMLSARQIDLAVLFRAEPAQRWSVMSLLDERLFIIGAGDLEGMPTSASVRLKNLGKLPLILPSGTHGLRSLLSSAFTRAAYEPNIVAEVDGLALLMDAVRKGIGATIQPGAALARAENAMLKSVPVAEKYATRPNMIASISDDELSPAGLAARVVLADVARQLVSEGRWPGARLHMPQGSQKLKTT</sequence>
<protein>
    <submittedName>
        <fullName evidence="7">LysR family transcriptional regulator</fullName>
    </submittedName>
</protein>
<dbReference type="GO" id="GO:0003700">
    <property type="term" value="F:DNA-binding transcription factor activity"/>
    <property type="evidence" value="ECO:0007669"/>
    <property type="project" value="InterPro"/>
</dbReference>
<evidence type="ECO:0000256" key="3">
    <source>
        <dbReference type="ARBA" id="ARBA00023125"/>
    </source>
</evidence>
<evidence type="ECO:0000313" key="8">
    <source>
        <dbReference type="Proteomes" id="UP000061512"/>
    </source>
</evidence>
<keyword evidence="3" id="KW-0238">DNA-binding</keyword>
<dbReference type="InterPro" id="IPR036390">
    <property type="entry name" value="WH_DNA-bd_sf"/>
</dbReference>
<proteinExistence type="inferred from homology"/>
<feature type="domain" description="HTH lysR-type" evidence="6">
    <location>
        <begin position="1"/>
        <end position="58"/>
    </location>
</feature>
<dbReference type="Gene3D" id="3.40.190.290">
    <property type="match status" value="1"/>
</dbReference>
<keyword evidence="5" id="KW-0804">Transcription</keyword>
<dbReference type="GO" id="GO:2000142">
    <property type="term" value="P:regulation of DNA-templated transcription initiation"/>
    <property type="evidence" value="ECO:0007669"/>
    <property type="project" value="TreeGrafter"/>
</dbReference>
<dbReference type="InterPro" id="IPR000847">
    <property type="entry name" value="LysR_HTH_N"/>
</dbReference>
<evidence type="ECO:0000256" key="4">
    <source>
        <dbReference type="ARBA" id="ARBA00023159"/>
    </source>
</evidence>
<dbReference type="RefSeq" id="WP_059482231.1">
    <property type="nucleotide sequence ID" value="NZ_JANLBT010000038.1"/>
</dbReference>
<evidence type="ECO:0000313" key="7">
    <source>
        <dbReference type="EMBL" id="KWF56065.1"/>
    </source>
</evidence>
<evidence type="ECO:0000256" key="1">
    <source>
        <dbReference type="ARBA" id="ARBA00009437"/>
    </source>
</evidence>
<dbReference type="Gene3D" id="1.10.10.10">
    <property type="entry name" value="Winged helix-like DNA-binding domain superfamily/Winged helix DNA-binding domain"/>
    <property type="match status" value="1"/>
</dbReference>
<dbReference type="InterPro" id="IPR036388">
    <property type="entry name" value="WH-like_DNA-bd_sf"/>
</dbReference>
<gene>
    <name evidence="7" type="ORF">WT57_06240</name>
</gene>
<keyword evidence="2" id="KW-0805">Transcription regulation</keyword>
<evidence type="ECO:0000256" key="2">
    <source>
        <dbReference type="ARBA" id="ARBA00023015"/>
    </source>
</evidence>
<dbReference type="PROSITE" id="PS50931">
    <property type="entry name" value="HTH_LYSR"/>
    <property type="match status" value="1"/>
</dbReference>
<dbReference type="PANTHER" id="PTHR30293:SF0">
    <property type="entry name" value="NITROGEN ASSIMILATION REGULATORY PROTEIN NAC"/>
    <property type="match status" value="1"/>
</dbReference>
<dbReference type="Proteomes" id="UP000061512">
    <property type="component" value="Unassembled WGS sequence"/>
</dbReference>
<dbReference type="GO" id="GO:0003677">
    <property type="term" value="F:DNA binding"/>
    <property type="evidence" value="ECO:0007669"/>
    <property type="project" value="UniProtKB-KW"/>
</dbReference>
<dbReference type="Pfam" id="PF00126">
    <property type="entry name" value="HTH_1"/>
    <property type="match status" value="1"/>
</dbReference>
<reference evidence="7 8" key="1">
    <citation type="submission" date="2015-11" db="EMBL/GenBank/DDBJ databases">
        <title>Expanding the genomic diversity of Burkholderia species for the development of highly accurate diagnostics.</title>
        <authorList>
            <person name="Sahl J."/>
            <person name="Keim P."/>
            <person name="Wagner D."/>
        </authorList>
    </citation>
    <scope>NUCLEOTIDE SEQUENCE [LARGE SCALE GENOMIC DNA]</scope>
    <source>
        <strain evidence="7 8">MSMB574WGS</strain>
    </source>
</reference>
<name>A0A132EQ79_9BURK</name>